<dbReference type="GO" id="GO:0008783">
    <property type="term" value="F:agmatinase activity"/>
    <property type="evidence" value="ECO:0007669"/>
    <property type="project" value="TreeGrafter"/>
</dbReference>
<evidence type="ECO:0000256" key="2">
    <source>
        <dbReference type="ARBA" id="ARBA00022801"/>
    </source>
</evidence>
<sequence>MNTDFLSPISKKITASLADLPTETLGNKIMIHSEESGFPDLENVSVALVGVKEGRKSINNLGSGEDLSKIRQGFYKLFPGDWNITIADLGNIEQGNTVEDTYFAVSNVVSALVKQNITVVIIGGGQDVTYANYRAYDTLEQTINLVSVDSHFNLGTLEDDLNSQSYLSKIIMEEPNNLFNYSNIGYQTYYNSQDEIKLLQNLYFDAFRLGEVNNNISLVEPILRDADIVSIDIGSIKQSDAPGNGNANPNGFFGDKLCAIARYAGISDKVSSFGVYEYNDRFDNYNQTSSLIAQAIWYFVEGVNYRAKDYPYCCKKNYEKFSVILDDDDPINFYKSDKSGRWWMEINLITDNKYRRHALIPCAYQDYLKAIEQKIPERWYKAQQKLT</sequence>
<dbReference type="PANTHER" id="PTHR11358">
    <property type="entry name" value="ARGINASE/AGMATINASE"/>
    <property type="match status" value="1"/>
</dbReference>
<dbReference type="CDD" id="cd09988">
    <property type="entry name" value="Formimidoylglutamase"/>
    <property type="match status" value="1"/>
</dbReference>
<dbReference type="PROSITE" id="PS51409">
    <property type="entry name" value="ARGINASE_2"/>
    <property type="match status" value="1"/>
</dbReference>
<dbReference type="SUPFAM" id="SSF52768">
    <property type="entry name" value="Arginase/deacetylase"/>
    <property type="match status" value="1"/>
</dbReference>
<dbReference type="InterPro" id="IPR023696">
    <property type="entry name" value="Ureohydrolase_dom_sf"/>
</dbReference>
<dbReference type="InterPro" id="IPR006035">
    <property type="entry name" value="Ureohydrolase"/>
</dbReference>
<keyword evidence="5" id="KW-1185">Reference proteome</keyword>
<dbReference type="RefSeq" id="WP_095074238.1">
    <property type="nucleotide sequence ID" value="NZ_LT899436.1"/>
</dbReference>
<comment type="similarity">
    <text evidence="3">Belongs to the arginase family.</text>
</comment>
<dbReference type="GO" id="GO:0033389">
    <property type="term" value="P:putrescine biosynthetic process from arginine, via agmatine"/>
    <property type="evidence" value="ECO:0007669"/>
    <property type="project" value="TreeGrafter"/>
</dbReference>
<dbReference type="GO" id="GO:0046872">
    <property type="term" value="F:metal ion binding"/>
    <property type="evidence" value="ECO:0007669"/>
    <property type="project" value="UniProtKB-KW"/>
</dbReference>
<protein>
    <submittedName>
        <fullName evidence="4">Arginase/agmatinase/formimionoglutamate hydrolase, arginase family</fullName>
    </submittedName>
</protein>
<dbReference type="PANTHER" id="PTHR11358:SF26">
    <property type="entry name" value="GUANIDINO ACID HYDROLASE, MITOCHONDRIAL"/>
    <property type="match status" value="1"/>
</dbReference>
<dbReference type="AlphaFoldDB" id="A0A238UF43"/>
<keyword evidence="2 4" id="KW-0378">Hydrolase</keyword>
<name>A0A238UF43_9FLAO</name>
<keyword evidence="1" id="KW-0479">Metal-binding</keyword>
<reference evidence="4 5" key="1">
    <citation type="submission" date="2017-07" db="EMBL/GenBank/DDBJ databases">
        <authorList>
            <person name="Sun Z.S."/>
            <person name="Albrecht U."/>
            <person name="Echele G."/>
            <person name="Lee C.C."/>
        </authorList>
    </citation>
    <scope>NUCLEOTIDE SEQUENCE [LARGE SCALE GENOMIC DNA]</scope>
    <source>
        <strain evidence="5">type strain: KCTC 22618</strain>
    </source>
</reference>
<evidence type="ECO:0000313" key="4">
    <source>
        <dbReference type="EMBL" id="SNR17198.1"/>
    </source>
</evidence>
<dbReference type="EMBL" id="LT899436">
    <property type="protein sequence ID" value="SNR17198.1"/>
    <property type="molecule type" value="Genomic_DNA"/>
</dbReference>
<evidence type="ECO:0000313" key="5">
    <source>
        <dbReference type="Proteomes" id="UP000215214"/>
    </source>
</evidence>
<gene>
    <name evidence="4" type="ORF">TJEJU_3554</name>
</gene>
<evidence type="ECO:0000256" key="3">
    <source>
        <dbReference type="PROSITE-ProRule" id="PRU00742"/>
    </source>
</evidence>
<organism evidence="4 5">
    <name type="scientific">Tenacibaculum jejuense</name>
    <dbReference type="NCBI Taxonomy" id="584609"/>
    <lineage>
        <taxon>Bacteria</taxon>
        <taxon>Pseudomonadati</taxon>
        <taxon>Bacteroidota</taxon>
        <taxon>Flavobacteriia</taxon>
        <taxon>Flavobacteriales</taxon>
        <taxon>Flavobacteriaceae</taxon>
        <taxon>Tenacibaculum</taxon>
    </lineage>
</organism>
<proteinExistence type="inferred from homology"/>
<dbReference type="Gene3D" id="3.40.800.10">
    <property type="entry name" value="Ureohydrolase domain"/>
    <property type="match status" value="1"/>
</dbReference>
<accession>A0A238UF43</accession>
<dbReference type="KEGG" id="tje:TJEJU_3554"/>
<evidence type="ECO:0000256" key="1">
    <source>
        <dbReference type="ARBA" id="ARBA00022723"/>
    </source>
</evidence>
<dbReference type="Pfam" id="PF00491">
    <property type="entry name" value="Arginase"/>
    <property type="match status" value="1"/>
</dbReference>
<dbReference type="OrthoDB" id="931936at2"/>
<dbReference type="Proteomes" id="UP000215214">
    <property type="component" value="Chromosome TJEJU"/>
</dbReference>